<keyword evidence="1" id="KW-0732">Signal</keyword>
<reference evidence="3" key="1">
    <citation type="submission" date="2019-12" db="UniProtKB">
        <authorList>
            <consortium name="WormBaseParasite"/>
        </authorList>
    </citation>
    <scope>IDENTIFICATION</scope>
</reference>
<keyword evidence="2" id="KW-1185">Reference proteome</keyword>
<sequence length="111" mass="12846">MTFLGKYFLIRWNMLALWAPIKENPQTKSGPGKRILTESHQESFPSSDYCAFGKGSLNWYVRYILNGHPIFSEISALHQRKDPTWRYITVEYILNETSCAPHSVRIVPGNK</sequence>
<evidence type="ECO:0000256" key="1">
    <source>
        <dbReference type="SAM" id="SignalP"/>
    </source>
</evidence>
<dbReference type="WBParaSite" id="TMUE_1000005480.1">
    <property type="protein sequence ID" value="TMUE_1000005480.1"/>
    <property type="gene ID" value="WBGene00290787"/>
</dbReference>
<evidence type="ECO:0000313" key="2">
    <source>
        <dbReference type="Proteomes" id="UP000046395"/>
    </source>
</evidence>
<proteinExistence type="predicted"/>
<feature type="signal peptide" evidence="1">
    <location>
        <begin position="1"/>
        <end position="18"/>
    </location>
</feature>
<protein>
    <submittedName>
        <fullName evidence="3">MATH domain-containing protein</fullName>
    </submittedName>
</protein>
<dbReference type="Proteomes" id="UP000046395">
    <property type="component" value="Unassembled WGS sequence"/>
</dbReference>
<accession>A0A5S6QEF3</accession>
<evidence type="ECO:0000313" key="3">
    <source>
        <dbReference type="WBParaSite" id="TMUE_1000005480.1"/>
    </source>
</evidence>
<name>A0A5S6QEF3_TRIMR</name>
<dbReference type="AlphaFoldDB" id="A0A5S6QEF3"/>
<organism evidence="2 3">
    <name type="scientific">Trichuris muris</name>
    <name type="common">Mouse whipworm</name>
    <dbReference type="NCBI Taxonomy" id="70415"/>
    <lineage>
        <taxon>Eukaryota</taxon>
        <taxon>Metazoa</taxon>
        <taxon>Ecdysozoa</taxon>
        <taxon>Nematoda</taxon>
        <taxon>Enoplea</taxon>
        <taxon>Dorylaimia</taxon>
        <taxon>Trichinellida</taxon>
        <taxon>Trichuridae</taxon>
        <taxon>Trichuris</taxon>
    </lineage>
</organism>
<feature type="chain" id="PRO_5024399239" evidence="1">
    <location>
        <begin position="19"/>
        <end position="111"/>
    </location>
</feature>